<feature type="domain" description="HMA" evidence="1">
    <location>
        <begin position="1"/>
        <end position="63"/>
    </location>
</feature>
<dbReference type="InterPro" id="IPR036163">
    <property type="entry name" value="HMA_dom_sf"/>
</dbReference>
<dbReference type="Gene3D" id="3.30.70.100">
    <property type="match status" value="1"/>
</dbReference>
<dbReference type="PROSITE" id="PS50846">
    <property type="entry name" value="HMA_2"/>
    <property type="match status" value="1"/>
</dbReference>
<dbReference type="AlphaFoldDB" id="A0A6N8IUD3"/>
<evidence type="ECO:0000313" key="3">
    <source>
        <dbReference type="Proteomes" id="UP000469385"/>
    </source>
</evidence>
<name>A0A6N8IUD3_9BURK</name>
<reference evidence="2 3" key="1">
    <citation type="submission" date="2019-12" db="EMBL/GenBank/DDBJ databases">
        <authorList>
            <person name="Huq M.A."/>
        </authorList>
    </citation>
    <scope>NUCLEOTIDE SEQUENCE [LARGE SCALE GENOMIC DNA]</scope>
    <source>
        <strain evidence="2 3">MAH-25</strain>
    </source>
</reference>
<dbReference type="InterPro" id="IPR006121">
    <property type="entry name" value="HMA_dom"/>
</dbReference>
<dbReference type="GO" id="GO:0046872">
    <property type="term" value="F:metal ion binding"/>
    <property type="evidence" value="ECO:0007669"/>
    <property type="project" value="InterPro"/>
</dbReference>
<dbReference type="EMBL" id="WSEL01000003">
    <property type="protein sequence ID" value="MVQ29626.1"/>
    <property type="molecule type" value="Genomic_DNA"/>
</dbReference>
<dbReference type="Pfam" id="PF00403">
    <property type="entry name" value="HMA"/>
    <property type="match status" value="1"/>
</dbReference>
<accession>A0A6N8IUD3</accession>
<comment type="caution">
    <text evidence="2">The sequence shown here is derived from an EMBL/GenBank/DDBJ whole genome shotgun (WGS) entry which is preliminary data.</text>
</comment>
<keyword evidence="3" id="KW-1185">Reference proteome</keyword>
<organism evidence="2 3">
    <name type="scientific">Ramlibacter pinisoli</name>
    <dbReference type="NCBI Taxonomy" id="2682844"/>
    <lineage>
        <taxon>Bacteria</taxon>
        <taxon>Pseudomonadati</taxon>
        <taxon>Pseudomonadota</taxon>
        <taxon>Betaproteobacteria</taxon>
        <taxon>Burkholderiales</taxon>
        <taxon>Comamonadaceae</taxon>
        <taxon>Ramlibacter</taxon>
    </lineage>
</organism>
<dbReference type="CDD" id="cd00371">
    <property type="entry name" value="HMA"/>
    <property type="match status" value="1"/>
</dbReference>
<protein>
    <recommendedName>
        <fullName evidence="1">HMA domain-containing protein</fullName>
    </recommendedName>
</protein>
<dbReference type="SUPFAM" id="SSF55008">
    <property type="entry name" value="HMA, heavy metal-associated domain"/>
    <property type="match status" value="1"/>
</dbReference>
<gene>
    <name evidence="2" type="ORF">GON04_09215</name>
</gene>
<evidence type="ECO:0000313" key="2">
    <source>
        <dbReference type="EMBL" id="MVQ29626.1"/>
    </source>
</evidence>
<evidence type="ECO:0000259" key="1">
    <source>
        <dbReference type="PROSITE" id="PS50846"/>
    </source>
</evidence>
<proteinExistence type="predicted"/>
<dbReference type="Proteomes" id="UP000469385">
    <property type="component" value="Unassembled WGS sequence"/>
</dbReference>
<sequence length="108" mass="10919">MVTFQVNDMICGHCASAISRAVVAVDKNARMDIRIQQKLVRVTGTASAAELAKAIQAAGYTPQEVQDDSVKAAALRGSGGCGCGCGTPNATAVDARQQATTAAGSCCS</sequence>
<dbReference type="RefSeq" id="WP_157397611.1">
    <property type="nucleotide sequence ID" value="NZ_WSEL01000003.1"/>
</dbReference>